<dbReference type="InterPro" id="IPR036259">
    <property type="entry name" value="MFS_trans_sf"/>
</dbReference>
<keyword evidence="2" id="KW-0813">Transport</keyword>
<sequence>MAGKLRALFADTRPLKSPDFRRLWLANIITVIGAQLTVVAVPAQIYDITGSSGMVGLAGAFGLVPLVIFGLYGGALADYFDRRRLLEFTTLGLIGTSALFWAQAAAGLNNVWVLLLIFSAQQAFFAINQPTRTAILPTLVPKSQIPAANALNMTVFSAGAIAGPLVGGMLIPVLGYSSLYLVDTLTLFATLYAVYRLPSLPAPAHDAGGTCDAGAPAKRSAPGFAAVLDGLKYLSVHQIVLLSFVVDLIAMIAGMPRALYPEVAHVNFGGPLEGGTEFALLNAALPIGALLGGMFSGWVSRVRRYGLAVLILIAIWGGAMFALGLMFTFAPYAPGWFLFGAMVALAVGGIADMGSASFRQGILLGSTNDKVRGRLQGVFIVVVAGGPRLADVVHGGAAELVGPNVTTWAGGLLVVLGMAVIAVAYPALRKFEAAPSDVQH</sequence>
<feature type="transmembrane region" description="Helical" evidence="7">
    <location>
        <begin position="23"/>
        <end position="46"/>
    </location>
</feature>
<dbReference type="Gene3D" id="1.20.1250.20">
    <property type="entry name" value="MFS general substrate transporter like domains"/>
    <property type="match status" value="1"/>
</dbReference>
<protein>
    <submittedName>
        <fullName evidence="8">MFS family permease</fullName>
    </submittedName>
</protein>
<accession>A0ABT9NBU2</accession>
<gene>
    <name evidence="8" type="ORF">J2S49_001265</name>
</gene>
<evidence type="ECO:0000256" key="7">
    <source>
        <dbReference type="SAM" id="Phobius"/>
    </source>
</evidence>
<reference evidence="8 9" key="1">
    <citation type="submission" date="2023-07" db="EMBL/GenBank/DDBJ databases">
        <title>Sequencing the genomes of 1000 actinobacteria strains.</title>
        <authorList>
            <person name="Klenk H.-P."/>
        </authorList>
    </citation>
    <scope>NUCLEOTIDE SEQUENCE [LARGE SCALE GENOMIC DNA]</scope>
    <source>
        <strain evidence="8 9">DSM 102162</strain>
    </source>
</reference>
<dbReference type="Proteomes" id="UP001235966">
    <property type="component" value="Unassembled WGS sequence"/>
</dbReference>
<feature type="transmembrane region" description="Helical" evidence="7">
    <location>
        <begin position="239"/>
        <end position="259"/>
    </location>
</feature>
<dbReference type="CDD" id="cd06173">
    <property type="entry name" value="MFS_MefA_like"/>
    <property type="match status" value="1"/>
</dbReference>
<feature type="transmembrane region" description="Helical" evidence="7">
    <location>
        <begin position="408"/>
        <end position="428"/>
    </location>
</feature>
<comment type="caution">
    <text evidence="8">The sequence shown here is derived from an EMBL/GenBank/DDBJ whole genome shotgun (WGS) entry which is preliminary data.</text>
</comment>
<proteinExistence type="predicted"/>
<dbReference type="RefSeq" id="WP_278058984.1">
    <property type="nucleotide sequence ID" value="NZ_CP121247.1"/>
</dbReference>
<organism evidence="8 9">
    <name type="scientific">Arcanobacterium wilhelmae</name>
    <dbReference type="NCBI Taxonomy" id="1803177"/>
    <lineage>
        <taxon>Bacteria</taxon>
        <taxon>Bacillati</taxon>
        <taxon>Actinomycetota</taxon>
        <taxon>Actinomycetes</taxon>
        <taxon>Actinomycetales</taxon>
        <taxon>Actinomycetaceae</taxon>
        <taxon>Arcanobacterium</taxon>
    </lineage>
</organism>
<keyword evidence="5 7" id="KW-1133">Transmembrane helix</keyword>
<feature type="transmembrane region" description="Helical" evidence="7">
    <location>
        <begin position="148"/>
        <end position="171"/>
    </location>
</feature>
<keyword evidence="4 7" id="KW-0812">Transmembrane</keyword>
<dbReference type="InterPro" id="IPR010290">
    <property type="entry name" value="TM_effector"/>
</dbReference>
<dbReference type="PANTHER" id="PTHR23513">
    <property type="entry name" value="INTEGRAL MEMBRANE EFFLUX PROTEIN-RELATED"/>
    <property type="match status" value="1"/>
</dbReference>
<keyword evidence="9" id="KW-1185">Reference proteome</keyword>
<feature type="transmembrane region" description="Helical" evidence="7">
    <location>
        <begin position="279"/>
        <end position="300"/>
    </location>
</feature>
<feature type="transmembrane region" description="Helical" evidence="7">
    <location>
        <begin position="336"/>
        <end position="354"/>
    </location>
</feature>
<feature type="transmembrane region" description="Helical" evidence="7">
    <location>
        <begin position="375"/>
        <end position="396"/>
    </location>
</feature>
<evidence type="ECO:0000256" key="4">
    <source>
        <dbReference type="ARBA" id="ARBA00022692"/>
    </source>
</evidence>
<evidence type="ECO:0000256" key="2">
    <source>
        <dbReference type="ARBA" id="ARBA00022448"/>
    </source>
</evidence>
<evidence type="ECO:0000313" key="9">
    <source>
        <dbReference type="Proteomes" id="UP001235966"/>
    </source>
</evidence>
<evidence type="ECO:0000256" key="6">
    <source>
        <dbReference type="ARBA" id="ARBA00023136"/>
    </source>
</evidence>
<evidence type="ECO:0000256" key="5">
    <source>
        <dbReference type="ARBA" id="ARBA00022989"/>
    </source>
</evidence>
<keyword evidence="3" id="KW-1003">Cell membrane</keyword>
<feature type="transmembrane region" description="Helical" evidence="7">
    <location>
        <begin position="307"/>
        <end position="330"/>
    </location>
</feature>
<evidence type="ECO:0000256" key="3">
    <source>
        <dbReference type="ARBA" id="ARBA00022475"/>
    </source>
</evidence>
<dbReference type="EMBL" id="JAUSQW010000001">
    <property type="protein sequence ID" value="MDP9801189.1"/>
    <property type="molecule type" value="Genomic_DNA"/>
</dbReference>
<feature type="transmembrane region" description="Helical" evidence="7">
    <location>
        <begin position="52"/>
        <end position="73"/>
    </location>
</feature>
<dbReference type="Pfam" id="PF05977">
    <property type="entry name" value="MFS_3"/>
    <property type="match status" value="1"/>
</dbReference>
<dbReference type="PANTHER" id="PTHR23513:SF9">
    <property type="entry name" value="ENTEROBACTIN EXPORTER ENTS"/>
    <property type="match status" value="1"/>
</dbReference>
<evidence type="ECO:0000313" key="8">
    <source>
        <dbReference type="EMBL" id="MDP9801189.1"/>
    </source>
</evidence>
<evidence type="ECO:0000256" key="1">
    <source>
        <dbReference type="ARBA" id="ARBA00004429"/>
    </source>
</evidence>
<dbReference type="SUPFAM" id="SSF103473">
    <property type="entry name" value="MFS general substrate transporter"/>
    <property type="match status" value="1"/>
</dbReference>
<comment type="subcellular location">
    <subcellularLocation>
        <location evidence="1">Cell inner membrane</location>
        <topology evidence="1">Multi-pass membrane protein</topology>
    </subcellularLocation>
</comment>
<keyword evidence="6 7" id="KW-0472">Membrane</keyword>
<name>A0ABT9NBU2_9ACTO</name>